<protein>
    <submittedName>
        <fullName evidence="2">Uncharacterized protein</fullName>
    </submittedName>
</protein>
<organism evidence="2 3">
    <name type="scientific">Pseudohongiella acticola</name>
    <dbReference type="NCBI Taxonomy" id="1524254"/>
    <lineage>
        <taxon>Bacteria</taxon>
        <taxon>Pseudomonadati</taxon>
        <taxon>Pseudomonadota</taxon>
        <taxon>Gammaproteobacteria</taxon>
        <taxon>Pseudomonadales</taxon>
        <taxon>Pseudohongiellaceae</taxon>
        <taxon>Pseudohongiella</taxon>
    </lineage>
</organism>
<gene>
    <name evidence="2" type="ORF">PHACT_11570</name>
</gene>
<comment type="caution">
    <text evidence="2">The sequence shown here is derived from an EMBL/GenBank/DDBJ whole genome shotgun (WGS) entry which is preliminary data.</text>
</comment>
<evidence type="ECO:0000313" key="2">
    <source>
        <dbReference type="EMBL" id="OFE13692.1"/>
    </source>
</evidence>
<evidence type="ECO:0000256" key="1">
    <source>
        <dbReference type="SAM" id="SignalP"/>
    </source>
</evidence>
<dbReference type="EMBL" id="MASR01000001">
    <property type="protein sequence ID" value="OFE13692.1"/>
    <property type="molecule type" value="Genomic_DNA"/>
</dbReference>
<reference evidence="3" key="1">
    <citation type="submission" date="2016-07" db="EMBL/GenBank/DDBJ databases">
        <authorList>
            <person name="Florea S."/>
            <person name="Webb J.S."/>
            <person name="Jaromczyk J."/>
            <person name="Schardl C.L."/>
        </authorList>
    </citation>
    <scope>NUCLEOTIDE SEQUENCE [LARGE SCALE GENOMIC DNA]</scope>
    <source>
        <strain evidence="3">KCTC 42131</strain>
    </source>
</reference>
<feature type="chain" id="PRO_5009212236" evidence="1">
    <location>
        <begin position="18"/>
        <end position="127"/>
    </location>
</feature>
<name>A0A1E8CN47_9GAMM</name>
<dbReference type="AlphaFoldDB" id="A0A1E8CN47"/>
<accession>A0A1E8CN47</accession>
<feature type="signal peptide" evidence="1">
    <location>
        <begin position="1"/>
        <end position="17"/>
    </location>
</feature>
<proteinExistence type="predicted"/>
<sequence length="127" mass="13853">MLAALTLAVCASNPATADELSDPDIWQGEWQVQDTDFTLRVLPSGTIFRVEPMRPAGIEWHAGEGMINGSSGTIEVSYQGVVAQVMVQLTSPESAIVRSMSCQPDYHVVCTLVRNQQARFIKLNTSN</sequence>
<keyword evidence="1" id="KW-0732">Signal</keyword>
<evidence type="ECO:0000313" key="3">
    <source>
        <dbReference type="Proteomes" id="UP000175669"/>
    </source>
</evidence>
<dbReference type="Proteomes" id="UP000175669">
    <property type="component" value="Unassembled WGS sequence"/>
</dbReference>
<keyword evidence="3" id="KW-1185">Reference proteome</keyword>